<proteinExistence type="predicted"/>
<dbReference type="InterPro" id="IPR046529">
    <property type="entry name" value="DUF6594"/>
</dbReference>
<dbReference type="EMBL" id="JAFIMR010000033">
    <property type="protein sequence ID" value="KAI1859736.1"/>
    <property type="molecule type" value="Genomic_DNA"/>
</dbReference>
<sequence length="285" mass="32228">MDGYAKVAKLMATHGEYAILRRFKALNIQNLLYLQAEITHLETELAELAHRDSRHLDREYHSKDWFSLSRCTSDEDREQWEKFEGLREKLDAFNTALIKQHHLSQLSKPRKYDLDFLRDWFERPGMGSFPLLGLDRKSWESQYENDLVGLVVRTAPDAFSAWFAERLVPALHHLIGESFQKPIPSETVGAGIYNYSEHKLAVALRVIATVVASLLPLCSVIALYMVQSNDLRLGLVVLFSACFSLALATMTNARTIEIFAATAAFAAVNVVFLTNTTGCTPMDTQ</sequence>
<feature type="transmembrane region" description="Helical" evidence="1">
    <location>
        <begin position="202"/>
        <end position="225"/>
    </location>
</feature>
<feature type="transmembrane region" description="Helical" evidence="1">
    <location>
        <begin position="256"/>
        <end position="274"/>
    </location>
</feature>
<keyword evidence="4" id="KW-1185">Reference proteome</keyword>
<keyword evidence="1" id="KW-1133">Transmembrane helix</keyword>
<evidence type="ECO:0000313" key="4">
    <source>
        <dbReference type="Proteomes" id="UP000829685"/>
    </source>
</evidence>
<evidence type="ECO:0000256" key="1">
    <source>
        <dbReference type="SAM" id="Phobius"/>
    </source>
</evidence>
<keyword evidence="1" id="KW-0472">Membrane</keyword>
<dbReference type="PANTHER" id="PTHR34502">
    <property type="entry name" value="DUF6594 DOMAIN-CONTAINING PROTEIN-RELATED"/>
    <property type="match status" value="1"/>
</dbReference>
<evidence type="ECO:0000259" key="2">
    <source>
        <dbReference type="Pfam" id="PF20237"/>
    </source>
</evidence>
<gene>
    <name evidence="3" type="ORF">JX265_010185</name>
</gene>
<feature type="domain" description="DUF6594" evidence="2">
    <location>
        <begin position="4"/>
        <end position="270"/>
    </location>
</feature>
<reference evidence="3" key="1">
    <citation type="submission" date="2021-03" db="EMBL/GenBank/DDBJ databases">
        <title>Revisited historic fungal species revealed as producer of novel bioactive compounds through whole genome sequencing and comparative genomics.</title>
        <authorList>
            <person name="Vignolle G.A."/>
            <person name="Hochenegger N."/>
            <person name="Mach R.L."/>
            <person name="Mach-Aigner A.R."/>
            <person name="Javad Rahimi M."/>
            <person name="Salim K.A."/>
            <person name="Chan C.M."/>
            <person name="Lim L.B.L."/>
            <person name="Cai F."/>
            <person name="Druzhinina I.S."/>
            <person name="U'Ren J.M."/>
            <person name="Derntl C."/>
        </authorList>
    </citation>
    <scope>NUCLEOTIDE SEQUENCE</scope>
    <source>
        <strain evidence="3">TUCIM 5799</strain>
    </source>
</reference>
<dbReference type="PANTHER" id="PTHR34502:SF5">
    <property type="entry name" value="DUF6594 DOMAIN-CONTAINING PROTEIN"/>
    <property type="match status" value="1"/>
</dbReference>
<dbReference type="AlphaFoldDB" id="A0A9P9WEP9"/>
<keyword evidence="1" id="KW-0812">Transmembrane</keyword>
<organism evidence="3 4">
    <name type="scientific">Neoarthrinium moseri</name>
    <dbReference type="NCBI Taxonomy" id="1658444"/>
    <lineage>
        <taxon>Eukaryota</taxon>
        <taxon>Fungi</taxon>
        <taxon>Dikarya</taxon>
        <taxon>Ascomycota</taxon>
        <taxon>Pezizomycotina</taxon>
        <taxon>Sordariomycetes</taxon>
        <taxon>Xylariomycetidae</taxon>
        <taxon>Amphisphaeriales</taxon>
        <taxon>Apiosporaceae</taxon>
        <taxon>Neoarthrinium</taxon>
    </lineage>
</organism>
<name>A0A9P9WEP9_9PEZI</name>
<dbReference type="Proteomes" id="UP000829685">
    <property type="component" value="Unassembled WGS sequence"/>
</dbReference>
<dbReference type="Pfam" id="PF20237">
    <property type="entry name" value="DUF6594"/>
    <property type="match status" value="1"/>
</dbReference>
<feature type="transmembrane region" description="Helical" evidence="1">
    <location>
        <begin position="231"/>
        <end position="249"/>
    </location>
</feature>
<comment type="caution">
    <text evidence="3">The sequence shown here is derived from an EMBL/GenBank/DDBJ whole genome shotgun (WGS) entry which is preliminary data.</text>
</comment>
<accession>A0A9P9WEP9</accession>
<protein>
    <recommendedName>
        <fullName evidence="2">DUF6594 domain-containing protein</fullName>
    </recommendedName>
</protein>
<evidence type="ECO:0000313" key="3">
    <source>
        <dbReference type="EMBL" id="KAI1859736.1"/>
    </source>
</evidence>